<sequence length="182" mass="19533">THLEIKSARLRARAHSSSGRAPRRHRLKEDNGNGGKAAETGHPKPAGTTRGNQGLTVEDSGLMRLGPAGLCVGPSKDCPITNSSAANECRRTLQLAVCRNGTDGTPAAHILWRWSAPVPSRQGIGRLQLQGTDLCLQLINNDFRTFGVELESCRSSFAESQLWLWEAADPALGAEAPTETEL</sequence>
<dbReference type="EMBL" id="CAJNNV010031262">
    <property type="protein sequence ID" value="CAE8635227.1"/>
    <property type="molecule type" value="Genomic_DNA"/>
</dbReference>
<evidence type="ECO:0008006" key="4">
    <source>
        <dbReference type="Google" id="ProtNLM"/>
    </source>
</evidence>
<proteinExistence type="predicted"/>
<evidence type="ECO:0000313" key="2">
    <source>
        <dbReference type="EMBL" id="CAE8635227.1"/>
    </source>
</evidence>
<feature type="region of interest" description="Disordered" evidence="1">
    <location>
        <begin position="1"/>
        <end position="55"/>
    </location>
</feature>
<accession>A0A813HBF1</accession>
<comment type="caution">
    <text evidence="2">The sequence shown here is derived from an EMBL/GenBank/DDBJ whole genome shotgun (WGS) entry which is preliminary data.</text>
</comment>
<protein>
    <recommendedName>
        <fullName evidence="4">Ricin B lectin domain-containing protein</fullName>
    </recommendedName>
</protein>
<name>A0A813HBF1_POLGL</name>
<dbReference type="AlphaFoldDB" id="A0A813HBF1"/>
<organism evidence="2 3">
    <name type="scientific">Polarella glacialis</name>
    <name type="common">Dinoflagellate</name>
    <dbReference type="NCBI Taxonomy" id="89957"/>
    <lineage>
        <taxon>Eukaryota</taxon>
        <taxon>Sar</taxon>
        <taxon>Alveolata</taxon>
        <taxon>Dinophyceae</taxon>
        <taxon>Suessiales</taxon>
        <taxon>Suessiaceae</taxon>
        <taxon>Polarella</taxon>
    </lineage>
</organism>
<dbReference type="Proteomes" id="UP000654075">
    <property type="component" value="Unassembled WGS sequence"/>
</dbReference>
<evidence type="ECO:0000313" key="3">
    <source>
        <dbReference type="Proteomes" id="UP000654075"/>
    </source>
</evidence>
<feature type="non-terminal residue" evidence="2">
    <location>
        <position position="182"/>
    </location>
</feature>
<gene>
    <name evidence="2" type="ORF">PGLA1383_LOCUS50828</name>
</gene>
<keyword evidence="3" id="KW-1185">Reference proteome</keyword>
<reference evidence="2" key="1">
    <citation type="submission" date="2021-02" db="EMBL/GenBank/DDBJ databases">
        <authorList>
            <person name="Dougan E. K."/>
            <person name="Rhodes N."/>
            <person name="Thang M."/>
            <person name="Chan C."/>
        </authorList>
    </citation>
    <scope>NUCLEOTIDE SEQUENCE</scope>
</reference>
<dbReference type="PROSITE" id="PS50231">
    <property type="entry name" value="RICIN_B_LECTIN"/>
    <property type="match status" value="1"/>
</dbReference>
<evidence type="ECO:0000256" key="1">
    <source>
        <dbReference type="SAM" id="MobiDB-lite"/>
    </source>
</evidence>